<comment type="caution">
    <text evidence="3">The sequence shown here is derived from an EMBL/GenBank/DDBJ whole genome shotgun (WGS) entry which is preliminary data.</text>
</comment>
<feature type="domain" description="NAD-dependent epimerase/dehydratase" evidence="2">
    <location>
        <begin position="4"/>
        <end position="214"/>
    </location>
</feature>
<gene>
    <name evidence="3" type="ORF">E5355_18035</name>
</gene>
<proteinExistence type="inferred from homology"/>
<sequence length="298" mass="33265">MKLLFTGASGFLGNNVRPLLEAMYEVTTVGLLPQDDYTVNIAQEVPELRERYDIVLHAAGKAHSVPRTEAEKQVFFDVNLQGTKNLCAALERKGFPRAFIFISTVAVYGCEYGEEITEDHPLNGDTPYAMSKRLAEEYLQKWCYEHNVILGIIRPSLIAGLNPPGNLGSMIHGIRSGKYLSIAGGRARKSILMVQDIAKLVPLLAEKGGIYNVCDSYHPSFRELEAVICKQLNKRIPFSIPYWVAKCMALVGDCLGKRAPINSLKLKKITESLTFSNKKAMRELGWKPTNVLENFNIE</sequence>
<evidence type="ECO:0000313" key="3">
    <source>
        <dbReference type="EMBL" id="TGX98781.1"/>
    </source>
</evidence>
<dbReference type="InterPro" id="IPR001509">
    <property type="entry name" value="Epimerase_deHydtase"/>
</dbReference>
<dbReference type="PANTHER" id="PTHR43000">
    <property type="entry name" value="DTDP-D-GLUCOSE 4,6-DEHYDRATASE-RELATED"/>
    <property type="match status" value="1"/>
</dbReference>
<protein>
    <submittedName>
        <fullName evidence="3">NAD-dependent epimerase/dehydratase family protein</fullName>
    </submittedName>
</protein>
<dbReference type="AlphaFoldDB" id="A0A4S2AEC0"/>
<evidence type="ECO:0000313" key="4">
    <source>
        <dbReference type="Proteomes" id="UP000310532"/>
    </source>
</evidence>
<comment type="similarity">
    <text evidence="1">Belongs to the NAD(P)-dependent epimerase/dehydratase family.</text>
</comment>
<dbReference type="Pfam" id="PF01370">
    <property type="entry name" value="Epimerase"/>
    <property type="match status" value="1"/>
</dbReference>
<organism evidence="3 4">
    <name type="scientific">Bacteroides muris</name>
    <name type="common">ex Afrizal et al. 2022</name>
    <dbReference type="NCBI Taxonomy" id="2516960"/>
    <lineage>
        <taxon>Bacteria</taxon>
        <taxon>Pseudomonadati</taxon>
        <taxon>Bacteroidota</taxon>
        <taxon>Bacteroidia</taxon>
        <taxon>Bacteroidales</taxon>
        <taxon>Bacteroidaceae</taxon>
        <taxon>Bacteroides</taxon>
    </lineage>
</organism>
<dbReference type="RefSeq" id="WP_136011429.1">
    <property type="nucleotide sequence ID" value="NZ_SRYZ01000073.1"/>
</dbReference>
<keyword evidence="4" id="KW-1185">Reference proteome</keyword>
<dbReference type="EMBL" id="SRYZ01000073">
    <property type="protein sequence ID" value="TGX98781.1"/>
    <property type="molecule type" value="Genomic_DNA"/>
</dbReference>
<accession>A0A4S2AEC0</accession>
<evidence type="ECO:0000256" key="1">
    <source>
        <dbReference type="ARBA" id="ARBA00007637"/>
    </source>
</evidence>
<evidence type="ECO:0000259" key="2">
    <source>
        <dbReference type="Pfam" id="PF01370"/>
    </source>
</evidence>
<name>A0A4S2AEC0_9BACE</name>
<dbReference type="InterPro" id="IPR036291">
    <property type="entry name" value="NAD(P)-bd_dom_sf"/>
</dbReference>
<dbReference type="SUPFAM" id="SSF51735">
    <property type="entry name" value="NAD(P)-binding Rossmann-fold domains"/>
    <property type="match status" value="1"/>
</dbReference>
<reference evidence="3 4" key="1">
    <citation type="submission" date="2019-04" db="EMBL/GenBank/DDBJ databases">
        <title>Microbes associate with the intestines of laboratory mice.</title>
        <authorList>
            <person name="Navarre W."/>
            <person name="Wong E."/>
            <person name="Huang K."/>
            <person name="Tropini C."/>
            <person name="Ng K."/>
            <person name="Yu B."/>
        </authorList>
    </citation>
    <scope>NUCLEOTIDE SEQUENCE [LARGE SCALE GENOMIC DNA]</scope>
    <source>
        <strain evidence="3 4">NM69_E16B</strain>
    </source>
</reference>
<dbReference type="Proteomes" id="UP000310532">
    <property type="component" value="Unassembled WGS sequence"/>
</dbReference>
<dbReference type="Gene3D" id="3.40.50.720">
    <property type="entry name" value="NAD(P)-binding Rossmann-like Domain"/>
    <property type="match status" value="1"/>
</dbReference>